<evidence type="ECO:0000256" key="1">
    <source>
        <dbReference type="ARBA" id="ARBA00023015"/>
    </source>
</evidence>
<dbReference type="EMBL" id="NPEX01000037">
    <property type="protein sequence ID" value="RAI44673.1"/>
    <property type="molecule type" value="Genomic_DNA"/>
</dbReference>
<keyword evidence="6" id="KW-1185">Reference proteome</keyword>
<comment type="caution">
    <text evidence="5">The sequence shown here is derived from an EMBL/GenBank/DDBJ whole genome shotgun (WGS) entry which is preliminary data.</text>
</comment>
<dbReference type="GO" id="GO:0003700">
    <property type="term" value="F:DNA-binding transcription factor activity"/>
    <property type="evidence" value="ECO:0007669"/>
    <property type="project" value="InterPro"/>
</dbReference>
<dbReference type="SMART" id="SM00342">
    <property type="entry name" value="HTH_ARAC"/>
    <property type="match status" value="1"/>
</dbReference>
<proteinExistence type="predicted"/>
<sequence length="315" mass="33216">MPSSSGAFIDFARSVREADVSFMLTGRGHPDWAVRNGRCGSIVIQHGRCGAGMIADGVMAQPDAVVFVMQSSLAQHAVALNGSPVAPYGIAVLPPGSAFVFANSVPHAWTSITLPVAGLAPGQIERLAGRAERPDASLVETEAEAFGRILGRVAAAPLTPDGYAPDREIAADRSEDAAGAVCDALFTAIAGADARTEPTAPHHHLIVRRSLDATAEAAGAVAPIGDLCAAAGVCERTLRRAFSAVFGMPPSRYLKLRQLNRVHAAMLDDGARGRRVTDVLTSHGVTELGRFAMQYRALFGELPSHTMRRLDHARR</sequence>
<keyword evidence="3" id="KW-0804">Transcription</keyword>
<dbReference type="InterPro" id="IPR018060">
    <property type="entry name" value="HTH_AraC"/>
</dbReference>
<gene>
    <name evidence="5" type="ORF">CH341_07960</name>
</gene>
<keyword evidence="2" id="KW-0238">DNA-binding</keyword>
<evidence type="ECO:0000313" key="5">
    <source>
        <dbReference type="EMBL" id="RAI44673.1"/>
    </source>
</evidence>
<keyword evidence="1" id="KW-0805">Transcription regulation</keyword>
<dbReference type="InterPro" id="IPR018062">
    <property type="entry name" value="HTH_AraC-typ_CS"/>
</dbReference>
<organism evidence="5 6">
    <name type="scientific">Rhodoplanes roseus</name>
    <dbReference type="NCBI Taxonomy" id="29409"/>
    <lineage>
        <taxon>Bacteria</taxon>
        <taxon>Pseudomonadati</taxon>
        <taxon>Pseudomonadota</taxon>
        <taxon>Alphaproteobacteria</taxon>
        <taxon>Hyphomicrobiales</taxon>
        <taxon>Nitrobacteraceae</taxon>
        <taxon>Rhodoplanes</taxon>
    </lineage>
</organism>
<accession>A0A327L4B8</accession>
<name>A0A327L4B8_9BRAD</name>
<protein>
    <recommendedName>
        <fullName evidence="4">HTH araC/xylS-type domain-containing protein</fullName>
    </recommendedName>
</protein>
<dbReference type="Gene3D" id="1.10.10.60">
    <property type="entry name" value="Homeodomain-like"/>
    <property type="match status" value="1"/>
</dbReference>
<feature type="domain" description="HTH araC/xylS-type" evidence="4">
    <location>
        <begin position="224"/>
        <end position="309"/>
    </location>
</feature>
<dbReference type="PROSITE" id="PS00041">
    <property type="entry name" value="HTH_ARAC_FAMILY_1"/>
    <property type="match status" value="1"/>
</dbReference>
<dbReference type="InterPro" id="IPR050204">
    <property type="entry name" value="AraC_XylS_family_regulators"/>
</dbReference>
<evidence type="ECO:0000256" key="2">
    <source>
        <dbReference type="ARBA" id="ARBA00023125"/>
    </source>
</evidence>
<reference evidence="5 6" key="1">
    <citation type="submission" date="2017-07" db="EMBL/GenBank/DDBJ databases">
        <title>Draft Genome Sequences of Select Purple Nonsulfur Bacteria.</title>
        <authorList>
            <person name="Lasarre B."/>
            <person name="Mckinlay J.B."/>
        </authorList>
    </citation>
    <scope>NUCLEOTIDE SEQUENCE [LARGE SCALE GENOMIC DNA]</scope>
    <source>
        <strain evidence="5 6">DSM 5909</strain>
    </source>
</reference>
<dbReference type="RefSeq" id="WP_111418508.1">
    <property type="nucleotide sequence ID" value="NZ_NPEX01000037.1"/>
</dbReference>
<evidence type="ECO:0000256" key="3">
    <source>
        <dbReference type="ARBA" id="ARBA00023163"/>
    </source>
</evidence>
<dbReference type="PANTHER" id="PTHR46796">
    <property type="entry name" value="HTH-TYPE TRANSCRIPTIONAL ACTIVATOR RHAS-RELATED"/>
    <property type="match status" value="1"/>
</dbReference>
<evidence type="ECO:0000313" key="6">
    <source>
        <dbReference type="Proteomes" id="UP000249130"/>
    </source>
</evidence>
<dbReference type="Proteomes" id="UP000249130">
    <property type="component" value="Unassembled WGS sequence"/>
</dbReference>
<dbReference type="OrthoDB" id="7285481at2"/>
<dbReference type="GO" id="GO:0043565">
    <property type="term" value="F:sequence-specific DNA binding"/>
    <property type="evidence" value="ECO:0007669"/>
    <property type="project" value="InterPro"/>
</dbReference>
<evidence type="ECO:0000259" key="4">
    <source>
        <dbReference type="PROSITE" id="PS01124"/>
    </source>
</evidence>
<dbReference type="AlphaFoldDB" id="A0A327L4B8"/>
<dbReference type="PROSITE" id="PS01124">
    <property type="entry name" value="HTH_ARAC_FAMILY_2"/>
    <property type="match status" value="1"/>
</dbReference>
<dbReference type="Pfam" id="PF12833">
    <property type="entry name" value="HTH_18"/>
    <property type="match status" value="1"/>
</dbReference>